<comment type="caution">
    <text evidence="2">The sequence shown here is derived from an EMBL/GenBank/DDBJ whole genome shotgun (WGS) entry which is preliminary data.</text>
</comment>
<protein>
    <submittedName>
        <fullName evidence="2">Inovirus Gp2 family protein</fullName>
    </submittedName>
</protein>
<name>A0A5S5MC62_9BACT</name>
<evidence type="ECO:0000259" key="1">
    <source>
        <dbReference type="Pfam" id="PF11726"/>
    </source>
</evidence>
<keyword evidence="3" id="KW-1185">Reference proteome</keyword>
<dbReference type="OrthoDB" id="5458797at2"/>
<dbReference type="EMBL" id="VDMB01000035">
    <property type="protein sequence ID" value="TYT73318.1"/>
    <property type="molecule type" value="Genomic_DNA"/>
</dbReference>
<organism evidence="2 3">
    <name type="scientific">Desulfobotulus mexicanus</name>
    <dbReference type="NCBI Taxonomy" id="2586642"/>
    <lineage>
        <taxon>Bacteria</taxon>
        <taxon>Pseudomonadati</taxon>
        <taxon>Thermodesulfobacteriota</taxon>
        <taxon>Desulfobacteria</taxon>
        <taxon>Desulfobacterales</taxon>
        <taxon>Desulfobacteraceae</taxon>
        <taxon>Desulfobotulus</taxon>
    </lineage>
</organism>
<evidence type="ECO:0000313" key="3">
    <source>
        <dbReference type="Proteomes" id="UP000321899"/>
    </source>
</evidence>
<dbReference type="InterPro" id="IPR057271">
    <property type="entry name" value="YagK_YfjJ_C"/>
</dbReference>
<feature type="domain" description="YagK/YfjJ C-terminal" evidence="1">
    <location>
        <begin position="61"/>
        <end position="226"/>
    </location>
</feature>
<gene>
    <name evidence="2" type="ORF">FIM25_15720</name>
</gene>
<dbReference type="Proteomes" id="UP000321899">
    <property type="component" value="Unassembled WGS sequence"/>
</dbReference>
<sequence>MLIGRHPHHFHSTEDIMAYLTHSTTAGTYQDYPINNGRHGTLATYPDLLKKILGVMTHMTTSHNKVLFVRMDLHYPHSTEAQQGTIGNEALSKFLKLFKEHYTYNKIEMHYIWVREQSPYSLPHYHCVFLLNGNKIQNTYGLMERANLLWHKIVGGSGGLVHYCHSHTPNGIMIRRPSSTATGDTLAGQQVRYQETFSRCFEWASYLAKANQKQHTPSGVRRFGVSMF</sequence>
<dbReference type="Pfam" id="PF11726">
    <property type="entry name" value="YagK_YfjJ_C"/>
    <property type="match status" value="1"/>
</dbReference>
<evidence type="ECO:0000313" key="2">
    <source>
        <dbReference type="EMBL" id="TYT73318.1"/>
    </source>
</evidence>
<dbReference type="AlphaFoldDB" id="A0A5S5MC62"/>
<proteinExistence type="predicted"/>
<reference evidence="2 3" key="1">
    <citation type="submission" date="2019-06" db="EMBL/GenBank/DDBJ databases">
        <title>Desulfobotulus mexicanus sp. nov., a novel sulfate-reducing bacterium isolated from the sediment of an alkaline crater lake in Mexico.</title>
        <authorList>
            <person name="Hirschler-Rea A."/>
        </authorList>
    </citation>
    <scope>NUCLEOTIDE SEQUENCE [LARGE SCALE GENOMIC DNA]</scope>
    <source>
        <strain evidence="2 3">PAR22N</strain>
    </source>
</reference>
<accession>A0A5S5MC62</accession>